<name>A0A5M3MZK7_CONPW</name>
<evidence type="ECO:0000313" key="2">
    <source>
        <dbReference type="EMBL" id="EIW84075.1"/>
    </source>
</evidence>
<feature type="region of interest" description="Disordered" evidence="1">
    <location>
        <begin position="1"/>
        <end position="22"/>
    </location>
</feature>
<gene>
    <name evidence="2" type="ORF">CONPUDRAFT_135648</name>
</gene>
<keyword evidence="3" id="KW-1185">Reference proteome</keyword>
<comment type="caution">
    <text evidence="2">The sequence shown here is derived from an EMBL/GenBank/DDBJ whole genome shotgun (WGS) entry which is preliminary data.</text>
</comment>
<dbReference type="KEGG" id="cput:CONPUDRAFT_135648"/>
<dbReference type="EMBL" id="JH711575">
    <property type="protein sequence ID" value="EIW84075.1"/>
    <property type="molecule type" value="Genomic_DNA"/>
</dbReference>
<organism evidence="2 3">
    <name type="scientific">Coniophora puteana (strain RWD-64-598)</name>
    <name type="common">Brown rot fungus</name>
    <dbReference type="NCBI Taxonomy" id="741705"/>
    <lineage>
        <taxon>Eukaryota</taxon>
        <taxon>Fungi</taxon>
        <taxon>Dikarya</taxon>
        <taxon>Basidiomycota</taxon>
        <taxon>Agaricomycotina</taxon>
        <taxon>Agaricomycetes</taxon>
        <taxon>Agaricomycetidae</taxon>
        <taxon>Boletales</taxon>
        <taxon>Coniophorineae</taxon>
        <taxon>Coniophoraceae</taxon>
        <taxon>Coniophora</taxon>
    </lineage>
</organism>
<proteinExistence type="predicted"/>
<evidence type="ECO:0000256" key="1">
    <source>
        <dbReference type="SAM" id="MobiDB-lite"/>
    </source>
</evidence>
<feature type="compositionally biased region" description="Basic and acidic residues" evidence="1">
    <location>
        <begin position="48"/>
        <end position="62"/>
    </location>
</feature>
<reference evidence="3" key="1">
    <citation type="journal article" date="2012" name="Science">
        <title>The Paleozoic origin of enzymatic lignin decomposition reconstructed from 31 fungal genomes.</title>
        <authorList>
            <person name="Floudas D."/>
            <person name="Binder M."/>
            <person name="Riley R."/>
            <person name="Barry K."/>
            <person name="Blanchette R.A."/>
            <person name="Henrissat B."/>
            <person name="Martinez A.T."/>
            <person name="Otillar R."/>
            <person name="Spatafora J.W."/>
            <person name="Yadav J.S."/>
            <person name="Aerts A."/>
            <person name="Benoit I."/>
            <person name="Boyd A."/>
            <person name="Carlson A."/>
            <person name="Copeland A."/>
            <person name="Coutinho P.M."/>
            <person name="de Vries R.P."/>
            <person name="Ferreira P."/>
            <person name="Findley K."/>
            <person name="Foster B."/>
            <person name="Gaskell J."/>
            <person name="Glotzer D."/>
            <person name="Gorecki P."/>
            <person name="Heitman J."/>
            <person name="Hesse C."/>
            <person name="Hori C."/>
            <person name="Igarashi K."/>
            <person name="Jurgens J.A."/>
            <person name="Kallen N."/>
            <person name="Kersten P."/>
            <person name="Kohler A."/>
            <person name="Kuees U."/>
            <person name="Kumar T.K.A."/>
            <person name="Kuo A."/>
            <person name="LaButti K."/>
            <person name="Larrondo L.F."/>
            <person name="Lindquist E."/>
            <person name="Ling A."/>
            <person name="Lombard V."/>
            <person name="Lucas S."/>
            <person name="Lundell T."/>
            <person name="Martin R."/>
            <person name="McLaughlin D.J."/>
            <person name="Morgenstern I."/>
            <person name="Morin E."/>
            <person name="Murat C."/>
            <person name="Nagy L.G."/>
            <person name="Nolan M."/>
            <person name="Ohm R.A."/>
            <person name="Patyshakuliyeva A."/>
            <person name="Rokas A."/>
            <person name="Ruiz-Duenas F.J."/>
            <person name="Sabat G."/>
            <person name="Salamov A."/>
            <person name="Samejima M."/>
            <person name="Schmutz J."/>
            <person name="Slot J.C."/>
            <person name="St John F."/>
            <person name="Stenlid J."/>
            <person name="Sun H."/>
            <person name="Sun S."/>
            <person name="Syed K."/>
            <person name="Tsang A."/>
            <person name="Wiebenga A."/>
            <person name="Young D."/>
            <person name="Pisabarro A."/>
            <person name="Eastwood D.C."/>
            <person name="Martin F."/>
            <person name="Cullen D."/>
            <person name="Grigoriev I.V."/>
            <person name="Hibbett D.S."/>
        </authorList>
    </citation>
    <scope>NUCLEOTIDE SEQUENCE [LARGE SCALE GENOMIC DNA]</scope>
    <source>
        <strain evidence="3">RWD-64-598 SS2</strain>
    </source>
</reference>
<sequence>MYAPRLPESKVVKGPHVNSAGDQHIRPAAWCCGVLRRPGNPIVSSSPEIDRLEPEHDGDPWHTRARVAEYPINGSIMRHNDTIHDRH</sequence>
<evidence type="ECO:0000313" key="3">
    <source>
        <dbReference type="Proteomes" id="UP000053558"/>
    </source>
</evidence>
<protein>
    <submittedName>
        <fullName evidence="2">Uncharacterized protein</fullName>
    </submittedName>
</protein>
<feature type="non-terminal residue" evidence="2">
    <location>
        <position position="87"/>
    </location>
</feature>
<feature type="region of interest" description="Disordered" evidence="1">
    <location>
        <begin position="43"/>
        <end position="66"/>
    </location>
</feature>
<dbReference type="Proteomes" id="UP000053558">
    <property type="component" value="Unassembled WGS sequence"/>
</dbReference>
<dbReference type="RefSeq" id="XP_007765884.1">
    <property type="nucleotide sequence ID" value="XM_007767694.1"/>
</dbReference>
<accession>A0A5M3MZK7</accession>
<dbReference type="GeneID" id="19200786"/>
<dbReference type="AlphaFoldDB" id="A0A5M3MZK7"/>